<dbReference type="Pfam" id="PF21347">
    <property type="entry name" value="DUF3108_like"/>
    <property type="match status" value="1"/>
</dbReference>
<dbReference type="OrthoDB" id="665223at2"/>
<dbReference type="Proteomes" id="UP000297739">
    <property type="component" value="Unassembled WGS sequence"/>
</dbReference>
<reference evidence="3 4" key="1">
    <citation type="submission" date="2019-04" db="EMBL/GenBank/DDBJ databases">
        <authorList>
            <person name="Feng G."/>
            <person name="Zhang J."/>
            <person name="Zhu H."/>
        </authorList>
    </citation>
    <scope>NUCLEOTIDE SEQUENCE [LARGE SCALE GENOMIC DNA]</scope>
    <source>
        <strain evidence="3 4">JCM 17223</strain>
    </source>
</reference>
<dbReference type="RefSeq" id="WP_135499303.1">
    <property type="nucleotide sequence ID" value="NZ_SRLD01000047.1"/>
</dbReference>
<gene>
    <name evidence="3" type="ORF">E5J99_18490</name>
</gene>
<name>A0A4Z0PFK7_9BACT</name>
<evidence type="ECO:0000256" key="1">
    <source>
        <dbReference type="SAM" id="SignalP"/>
    </source>
</evidence>
<accession>A0A4Z0PFK7</accession>
<keyword evidence="4" id="KW-1185">Reference proteome</keyword>
<dbReference type="EMBL" id="SRLD01000047">
    <property type="protein sequence ID" value="TGE13905.1"/>
    <property type="molecule type" value="Genomic_DNA"/>
</dbReference>
<organism evidence="3 4">
    <name type="scientific">Hymenobacter elongatus</name>
    <dbReference type="NCBI Taxonomy" id="877208"/>
    <lineage>
        <taxon>Bacteria</taxon>
        <taxon>Pseudomonadati</taxon>
        <taxon>Bacteroidota</taxon>
        <taxon>Cytophagia</taxon>
        <taxon>Cytophagales</taxon>
        <taxon>Hymenobacteraceae</taxon>
        <taxon>Hymenobacter</taxon>
    </lineage>
</organism>
<proteinExistence type="predicted"/>
<evidence type="ECO:0000259" key="2">
    <source>
        <dbReference type="Pfam" id="PF21347"/>
    </source>
</evidence>
<sequence>MLALPSLRFMYPLALALLSASAAGAQVAQKAPDSLAGPTTATTSAAPDCAHPFGLKDNMERVYRITTADGKAAGELRMRVVSLGTKMNKKKTVETHTALLKSGLYDSKNRLQSMQDLTFACRSDTSYTDGMAEFKPESLRSFRDRKLLYAPVALAWPHQPKVGAQLPDGGSQVQVSSSVVDIAKVSSFARKRKVVSGPESVTTPAGTFSCYKVESEHEDATTARKDMVIRSANRVVDYYSPAVGIVKTEVYGKNGKLAQIRTLVSSSGGVGR</sequence>
<comment type="caution">
    <text evidence="3">The sequence shown here is derived from an EMBL/GenBank/DDBJ whole genome shotgun (WGS) entry which is preliminary data.</text>
</comment>
<dbReference type="Gene3D" id="2.40.360.20">
    <property type="match status" value="1"/>
</dbReference>
<feature type="signal peptide" evidence="1">
    <location>
        <begin position="1"/>
        <end position="25"/>
    </location>
</feature>
<feature type="domain" description="DUF3108" evidence="2">
    <location>
        <begin position="62"/>
        <end position="259"/>
    </location>
</feature>
<feature type="chain" id="PRO_5021436261" description="DUF3108 domain-containing protein" evidence="1">
    <location>
        <begin position="26"/>
        <end position="272"/>
    </location>
</feature>
<keyword evidence="1" id="KW-0732">Signal</keyword>
<dbReference type="InterPro" id="IPR049279">
    <property type="entry name" value="DUF3108-like"/>
</dbReference>
<evidence type="ECO:0000313" key="3">
    <source>
        <dbReference type="EMBL" id="TGE13905.1"/>
    </source>
</evidence>
<protein>
    <recommendedName>
        <fullName evidence="2">DUF3108 domain-containing protein</fullName>
    </recommendedName>
</protein>
<dbReference type="AlphaFoldDB" id="A0A4Z0PFK7"/>
<evidence type="ECO:0000313" key="4">
    <source>
        <dbReference type="Proteomes" id="UP000297739"/>
    </source>
</evidence>